<keyword evidence="2" id="KW-1185">Reference proteome</keyword>
<gene>
    <name evidence="1" type="ORF">BDR25DRAFT_292641</name>
</gene>
<dbReference type="EMBL" id="MU003522">
    <property type="protein sequence ID" value="KAF2466943.1"/>
    <property type="molecule type" value="Genomic_DNA"/>
</dbReference>
<organism evidence="1 2">
    <name type="scientific">Lindgomyces ingoldianus</name>
    <dbReference type="NCBI Taxonomy" id="673940"/>
    <lineage>
        <taxon>Eukaryota</taxon>
        <taxon>Fungi</taxon>
        <taxon>Dikarya</taxon>
        <taxon>Ascomycota</taxon>
        <taxon>Pezizomycotina</taxon>
        <taxon>Dothideomycetes</taxon>
        <taxon>Pleosporomycetidae</taxon>
        <taxon>Pleosporales</taxon>
        <taxon>Lindgomycetaceae</taxon>
        <taxon>Lindgomyces</taxon>
    </lineage>
</organism>
<protein>
    <submittedName>
        <fullName evidence="1">Uncharacterized protein</fullName>
    </submittedName>
</protein>
<evidence type="ECO:0000313" key="2">
    <source>
        <dbReference type="Proteomes" id="UP000799755"/>
    </source>
</evidence>
<name>A0ACB6QK43_9PLEO</name>
<reference evidence="1" key="1">
    <citation type="journal article" date="2020" name="Stud. Mycol.">
        <title>101 Dothideomycetes genomes: a test case for predicting lifestyles and emergence of pathogens.</title>
        <authorList>
            <person name="Haridas S."/>
            <person name="Albert R."/>
            <person name="Binder M."/>
            <person name="Bloem J."/>
            <person name="Labutti K."/>
            <person name="Salamov A."/>
            <person name="Andreopoulos B."/>
            <person name="Baker S."/>
            <person name="Barry K."/>
            <person name="Bills G."/>
            <person name="Bluhm B."/>
            <person name="Cannon C."/>
            <person name="Castanera R."/>
            <person name="Culley D."/>
            <person name="Daum C."/>
            <person name="Ezra D."/>
            <person name="Gonzalez J."/>
            <person name="Henrissat B."/>
            <person name="Kuo A."/>
            <person name="Liang C."/>
            <person name="Lipzen A."/>
            <person name="Lutzoni F."/>
            <person name="Magnuson J."/>
            <person name="Mondo S."/>
            <person name="Nolan M."/>
            <person name="Ohm R."/>
            <person name="Pangilinan J."/>
            <person name="Park H.-J."/>
            <person name="Ramirez L."/>
            <person name="Alfaro M."/>
            <person name="Sun H."/>
            <person name="Tritt A."/>
            <person name="Yoshinaga Y."/>
            <person name="Zwiers L.-H."/>
            <person name="Turgeon B."/>
            <person name="Goodwin S."/>
            <person name="Spatafora J."/>
            <person name="Crous P."/>
            <person name="Grigoriev I."/>
        </authorList>
    </citation>
    <scope>NUCLEOTIDE SEQUENCE</scope>
    <source>
        <strain evidence="1">ATCC 200398</strain>
    </source>
</reference>
<proteinExistence type="predicted"/>
<comment type="caution">
    <text evidence="1">The sequence shown here is derived from an EMBL/GenBank/DDBJ whole genome shotgun (WGS) entry which is preliminary data.</text>
</comment>
<accession>A0ACB6QK43</accession>
<evidence type="ECO:0000313" key="1">
    <source>
        <dbReference type="EMBL" id="KAF2466943.1"/>
    </source>
</evidence>
<dbReference type="Proteomes" id="UP000799755">
    <property type="component" value="Unassembled WGS sequence"/>
</dbReference>
<sequence length="793" mass="89858">MDPLTAFGLASNVAQFCTVATSLVSGAKDIYNSASGASRYILNIEDVYERLRVLSTVFEESINKNPNPQLAASDRDPNAKNLEAEWKSGIKDLLLSCRADCKMLLEITQKLKIDPGLSSRSKWQALKVALQTVWKKNNIEELEKRLATNQGALTVYVCSLTNHLQRSLLSEVATLQRDIRQLDSKHAARLDNMSHAINNIAAHLPAIQNAPQNSISLEKEIDSLRGGINKLTLSRQDISKELAILRTLRYDSRSARFASIPTAHRRTFGWALQNRSYQEHLSKKGDLIGWLREADSVFWISGKPGSGKSTLMKFLVGHRNTLAALSEWSYPKPVVIAHHFFWSPGTPMQKSLQGLLQSLLFDIFRQTPELIRITCPDRWLNFRNQNLEWSYGAEWQLAELNVALQTLASQEALSSKFCFFIDGLDEYSGDYTDFCKTLKNLSNSPHIKICVSSRPWNVFEDAFGRDSSTKLYIHELTRNDIRFYTKSRLSDHPRWANLDIIDGNDQSLIESICDRASGVFLWVVLVVQLLRNGLNEHDSLSDLWKRLDSIPLDLEPFFKQILDSVEPFYHQKMATTLMIAVTSGQPLPNAIYHFHNIEYDDKDYALKLPTKALSSIAWGAIETKVNRQLKARSRGLLEVNSHNRNVEFLHRTVMDFLKSPDMYVYLTSKAPSSYDAYLALLKACTAYLKRTKFYAIPSFQNSGGTGILEQALEYAKHSASQHDANEMVAELERCFPTLITTTESGEKVARFYQLDDMDGASLEDRVEPFASTSNDRNLEADFGSITDFSWMED</sequence>